<evidence type="ECO:0000256" key="4">
    <source>
        <dbReference type="ARBA" id="ARBA00022692"/>
    </source>
</evidence>
<proteinExistence type="predicted"/>
<feature type="transmembrane region" description="Helical" evidence="8">
    <location>
        <begin position="88"/>
        <end position="107"/>
    </location>
</feature>
<comment type="catalytic activity">
    <reaction evidence="7">
        <text>2 GTP = 3',3'-c-di-GMP + 2 diphosphate</text>
        <dbReference type="Rhea" id="RHEA:24898"/>
        <dbReference type="ChEBI" id="CHEBI:33019"/>
        <dbReference type="ChEBI" id="CHEBI:37565"/>
        <dbReference type="ChEBI" id="CHEBI:58805"/>
        <dbReference type="EC" id="2.7.7.65"/>
    </reaction>
</comment>
<evidence type="ECO:0000256" key="1">
    <source>
        <dbReference type="ARBA" id="ARBA00004651"/>
    </source>
</evidence>
<dbReference type="Proteomes" id="UP000199064">
    <property type="component" value="Unassembled WGS sequence"/>
</dbReference>
<dbReference type="PANTHER" id="PTHR45138:SF9">
    <property type="entry name" value="DIGUANYLATE CYCLASE DGCM-RELATED"/>
    <property type="match status" value="1"/>
</dbReference>
<dbReference type="PANTHER" id="PTHR45138">
    <property type="entry name" value="REGULATORY COMPONENTS OF SENSORY TRANSDUCTION SYSTEM"/>
    <property type="match status" value="1"/>
</dbReference>
<protein>
    <recommendedName>
        <fullName evidence="2">diguanylate cyclase</fullName>
        <ecNumber evidence="2">2.7.7.65</ecNumber>
    </recommendedName>
</protein>
<dbReference type="GO" id="GO:1902201">
    <property type="term" value="P:negative regulation of bacterial-type flagellum-dependent cell motility"/>
    <property type="evidence" value="ECO:0007669"/>
    <property type="project" value="TreeGrafter"/>
</dbReference>
<dbReference type="GO" id="GO:0043709">
    <property type="term" value="P:cell adhesion involved in single-species biofilm formation"/>
    <property type="evidence" value="ECO:0007669"/>
    <property type="project" value="TreeGrafter"/>
</dbReference>
<accession>A0A1H4N4X1</accession>
<evidence type="ECO:0000256" key="7">
    <source>
        <dbReference type="ARBA" id="ARBA00034247"/>
    </source>
</evidence>
<feature type="transmembrane region" description="Helical" evidence="8">
    <location>
        <begin position="212"/>
        <end position="231"/>
    </location>
</feature>
<dbReference type="Gene3D" id="3.30.70.270">
    <property type="match status" value="1"/>
</dbReference>
<name>A0A1H4N4X1_9HYPH</name>
<dbReference type="InterPro" id="IPR050469">
    <property type="entry name" value="Diguanylate_Cyclase"/>
</dbReference>
<dbReference type="Pfam" id="PF07694">
    <property type="entry name" value="5TM-5TMR_LYT"/>
    <property type="match status" value="1"/>
</dbReference>
<dbReference type="Pfam" id="PF00990">
    <property type="entry name" value="GGDEF"/>
    <property type="match status" value="1"/>
</dbReference>
<dbReference type="EMBL" id="FNSL01000001">
    <property type="protein sequence ID" value="SEB90253.1"/>
    <property type="molecule type" value="Genomic_DNA"/>
</dbReference>
<evidence type="ECO:0000313" key="10">
    <source>
        <dbReference type="EMBL" id="SEB90253.1"/>
    </source>
</evidence>
<dbReference type="GO" id="GO:0005886">
    <property type="term" value="C:plasma membrane"/>
    <property type="evidence" value="ECO:0007669"/>
    <property type="project" value="UniProtKB-SubCell"/>
</dbReference>
<evidence type="ECO:0000256" key="3">
    <source>
        <dbReference type="ARBA" id="ARBA00022475"/>
    </source>
</evidence>
<feature type="transmembrane region" description="Helical" evidence="8">
    <location>
        <begin position="150"/>
        <end position="172"/>
    </location>
</feature>
<keyword evidence="4 8" id="KW-0812">Transmembrane</keyword>
<dbReference type="AlphaFoldDB" id="A0A1H4N4X1"/>
<gene>
    <name evidence="10" type="ORF">SAMN05216452_3614</name>
</gene>
<evidence type="ECO:0000313" key="11">
    <source>
        <dbReference type="Proteomes" id="UP000199064"/>
    </source>
</evidence>
<sequence>MRSMLVSEAVSEEAAIGFPPEVSEFRRLDWPVISGNDETVGQASAEIDPMEMVSLASEFLQGLGIAVIAVLLCERAARLTMTSLQRNLLVSVMFSIGTIGPDLLAAPSSSGFSFDIGNVFVVLAMTYGGWITLTVTTAVAVLGRLWLGGAAVASSVLAVLICSAIGLAFAQMVKGRRVSIPALAGVGLLASVSLISVFLLPREIAMETLGEVASIAIVANVVAAVVIGRILELQRSHFGTPRLKEAPLGTTDTATGLLNRRVFDKLGPELAAAMNWAGQPYSMALIDIDEFDQVVEAHGHAAGEQTLRHVASVVQSAVRQTDMVASFGGQAIALVLPAYDAERAFGLAERIQSAVADTPFHLDGIEIPLTVSVGLHTPLPRKESFWIALGQADTALNRAKSTGGNRLEVAV</sequence>
<comment type="subcellular location">
    <subcellularLocation>
        <location evidence="1">Cell membrane</location>
        <topology evidence="1">Multi-pass membrane protein</topology>
    </subcellularLocation>
</comment>
<dbReference type="NCBIfam" id="TIGR00254">
    <property type="entry name" value="GGDEF"/>
    <property type="match status" value="1"/>
</dbReference>
<keyword evidence="6 8" id="KW-0472">Membrane</keyword>
<dbReference type="CDD" id="cd01949">
    <property type="entry name" value="GGDEF"/>
    <property type="match status" value="1"/>
</dbReference>
<dbReference type="SMART" id="SM00267">
    <property type="entry name" value="GGDEF"/>
    <property type="match status" value="1"/>
</dbReference>
<dbReference type="EC" id="2.7.7.65" evidence="2"/>
<evidence type="ECO:0000256" key="6">
    <source>
        <dbReference type="ARBA" id="ARBA00023136"/>
    </source>
</evidence>
<evidence type="ECO:0000256" key="5">
    <source>
        <dbReference type="ARBA" id="ARBA00022989"/>
    </source>
</evidence>
<dbReference type="InterPro" id="IPR029787">
    <property type="entry name" value="Nucleotide_cyclase"/>
</dbReference>
<keyword evidence="11" id="KW-1185">Reference proteome</keyword>
<reference evidence="11" key="1">
    <citation type="submission" date="2016-10" db="EMBL/GenBank/DDBJ databases">
        <authorList>
            <person name="Varghese N."/>
            <person name="Submissions S."/>
        </authorList>
    </citation>
    <scope>NUCLEOTIDE SEQUENCE [LARGE SCALE GENOMIC DNA]</scope>
    <source>
        <strain evidence="11">ES.061</strain>
    </source>
</reference>
<organism evidence="10 11">
    <name type="scientific">Nitratireductor aquibiodomus</name>
    <dbReference type="NCBI Taxonomy" id="204799"/>
    <lineage>
        <taxon>Bacteria</taxon>
        <taxon>Pseudomonadati</taxon>
        <taxon>Pseudomonadota</taxon>
        <taxon>Alphaproteobacteria</taxon>
        <taxon>Hyphomicrobiales</taxon>
        <taxon>Phyllobacteriaceae</taxon>
        <taxon>Nitratireductor</taxon>
    </lineage>
</organism>
<feature type="domain" description="GGDEF" evidence="9">
    <location>
        <begin position="279"/>
        <end position="411"/>
    </location>
</feature>
<dbReference type="InterPro" id="IPR000160">
    <property type="entry name" value="GGDEF_dom"/>
</dbReference>
<evidence type="ECO:0000259" key="9">
    <source>
        <dbReference type="PROSITE" id="PS50887"/>
    </source>
</evidence>
<feature type="transmembrane region" description="Helical" evidence="8">
    <location>
        <begin position="178"/>
        <end position="200"/>
    </location>
</feature>
<evidence type="ECO:0000256" key="2">
    <source>
        <dbReference type="ARBA" id="ARBA00012528"/>
    </source>
</evidence>
<dbReference type="GO" id="GO:0052621">
    <property type="term" value="F:diguanylate cyclase activity"/>
    <property type="evidence" value="ECO:0007669"/>
    <property type="project" value="UniProtKB-EC"/>
</dbReference>
<dbReference type="GO" id="GO:0000155">
    <property type="term" value="F:phosphorelay sensor kinase activity"/>
    <property type="evidence" value="ECO:0007669"/>
    <property type="project" value="InterPro"/>
</dbReference>
<dbReference type="InterPro" id="IPR011620">
    <property type="entry name" value="Sig_transdc_His_kinase_LytS_TM"/>
</dbReference>
<dbReference type="InterPro" id="IPR043128">
    <property type="entry name" value="Rev_trsase/Diguanyl_cyclase"/>
</dbReference>
<keyword evidence="3" id="KW-1003">Cell membrane</keyword>
<dbReference type="GO" id="GO:0071555">
    <property type="term" value="P:cell wall organization"/>
    <property type="evidence" value="ECO:0007669"/>
    <property type="project" value="InterPro"/>
</dbReference>
<dbReference type="PROSITE" id="PS50887">
    <property type="entry name" value="GGDEF"/>
    <property type="match status" value="1"/>
</dbReference>
<dbReference type="SUPFAM" id="SSF55073">
    <property type="entry name" value="Nucleotide cyclase"/>
    <property type="match status" value="1"/>
</dbReference>
<keyword evidence="5 8" id="KW-1133">Transmembrane helix</keyword>
<evidence type="ECO:0000256" key="8">
    <source>
        <dbReference type="SAM" id="Phobius"/>
    </source>
</evidence>
<feature type="transmembrane region" description="Helical" evidence="8">
    <location>
        <begin position="119"/>
        <end position="143"/>
    </location>
</feature>